<dbReference type="EMBL" id="VNHU01000008">
    <property type="protein sequence ID" value="TYP71697.1"/>
    <property type="molecule type" value="Genomic_DNA"/>
</dbReference>
<dbReference type="PROSITE" id="PS51257">
    <property type="entry name" value="PROKAR_LIPOPROTEIN"/>
    <property type="match status" value="1"/>
</dbReference>
<feature type="signal peptide" evidence="2">
    <location>
        <begin position="1"/>
        <end position="25"/>
    </location>
</feature>
<sequence>MKKSLFYIIPMLVVLGIIGCSSSDSDEMENIEPPTSNENPIPSKRTTYDDDIKAIFESQCLQCHNNPPTQGAPMALSTYSEVIAAINNGRDVIGRVNTTATRNVMPPTGRLPQETVTIILDWEADGFLEK</sequence>
<accession>A0A5S5BXD5</accession>
<keyword evidence="4" id="KW-1185">Reference proteome</keyword>
<dbReference type="GO" id="GO:0020037">
    <property type="term" value="F:heme binding"/>
    <property type="evidence" value="ECO:0007669"/>
    <property type="project" value="InterPro"/>
</dbReference>
<protein>
    <recommendedName>
        <fullName evidence="5">Cytochrome c domain-containing protein</fullName>
    </recommendedName>
</protein>
<keyword evidence="2" id="KW-0732">Signal</keyword>
<evidence type="ECO:0000256" key="2">
    <source>
        <dbReference type="SAM" id="SignalP"/>
    </source>
</evidence>
<gene>
    <name evidence="3" type="ORF">BD809_108107</name>
</gene>
<dbReference type="OrthoDB" id="9786191at2"/>
<dbReference type="InterPro" id="IPR036909">
    <property type="entry name" value="Cyt_c-like_dom_sf"/>
</dbReference>
<name>A0A5S5BXD5_9FLAO</name>
<proteinExistence type="predicted"/>
<evidence type="ECO:0000313" key="3">
    <source>
        <dbReference type="EMBL" id="TYP71697.1"/>
    </source>
</evidence>
<feature type="chain" id="PRO_5024323835" description="Cytochrome c domain-containing protein" evidence="2">
    <location>
        <begin position="26"/>
        <end position="130"/>
    </location>
</feature>
<dbReference type="RefSeq" id="WP_148783288.1">
    <property type="nucleotide sequence ID" value="NZ_VNHU01000008.1"/>
</dbReference>
<dbReference type="Proteomes" id="UP000324376">
    <property type="component" value="Unassembled WGS sequence"/>
</dbReference>
<dbReference type="AlphaFoldDB" id="A0A5S5BXD5"/>
<comment type="caution">
    <text evidence="3">The sequence shown here is derived from an EMBL/GenBank/DDBJ whole genome shotgun (WGS) entry which is preliminary data.</text>
</comment>
<dbReference type="SUPFAM" id="SSF46626">
    <property type="entry name" value="Cytochrome c"/>
    <property type="match status" value="1"/>
</dbReference>
<reference evidence="3 4" key="1">
    <citation type="submission" date="2019-07" db="EMBL/GenBank/DDBJ databases">
        <title>Genomic Encyclopedia of Archaeal and Bacterial Type Strains, Phase II (KMG-II): from individual species to whole genera.</title>
        <authorList>
            <person name="Goeker M."/>
        </authorList>
    </citation>
    <scope>NUCLEOTIDE SEQUENCE [LARGE SCALE GENOMIC DNA]</scope>
    <source>
        <strain evidence="3 4">DSM 17527</strain>
    </source>
</reference>
<evidence type="ECO:0008006" key="5">
    <source>
        <dbReference type="Google" id="ProtNLM"/>
    </source>
</evidence>
<dbReference type="GO" id="GO:0009055">
    <property type="term" value="F:electron transfer activity"/>
    <property type="evidence" value="ECO:0007669"/>
    <property type="project" value="InterPro"/>
</dbReference>
<organism evidence="3 4">
    <name type="scientific">Aquimarina intermedia</name>
    <dbReference type="NCBI Taxonomy" id="350814"/>
    <lineage>
        <taxon>Bacteria</taxon>
        <taxon>Pseudomonadati</taxon>
        <taxon>Bacteroidota</taxon>
        <taxon>Flavobacteriia</taxon>
        <taxon>Flavobacteriales</taxon>
        <taxon>Flavobacteriaceae</taxon>
        <taxon>Aquimarina</taxon>
    </lineage>
</organism>
<feature type="region of interest" description="Disordered" evidence="1">
    <location>
        <begin position="25"/>
        <end position="46"/>
    </location>
</feature>
<evidence type="ECO:0000313" key="4">
    <source>
        <dbReference type="Proteomes" id="UP000324376"/>
    </source>
</evidence>
<evidence type="ECO:0000256" key="1">
    <source>
        <dbReference type="SAM" id="MobiDB-lite"/>
    </source>
</evidence>